<dbReference type="FunCoup" id="B4JQ17">
    <property type="interactions" value="782"/>
</dbReference>
<comment type="subcellular location">
    <subcellularLocation>
        <location evidence="1">Lysosome</location>
    </subcellularLocation>
</comment>
<dbReference type="HOGENOM" id="CLU_001285_2_2_1"/>
<dbReference type="GO" id="GO:0016236">
    <property type="term" value="P:macroautophagy"/>
    <property type="evidence" value="ECO:0007669"/>
    <property type="project" value="TreeGrafter"/>
</dbReference>
<feature type="compositionally biased region" description="Low complexity" evidence="6">
    <location>
        <begin position="47"/>
        <end position="58"/>
    </location>
</feature>
<feature type="domain" description="Doublecortin" evidence="7">
    <location>
        <begin position="158"/>
        <end position="225"/>
    </location>
</feature>
<dbReference type="FunFam" id="2.130.10.10:FF:001204">
    <property type="entry name" value="Vacuolar protein sorting-associated protein 41 homolog"/>
    <property type="match status" value="1"/>
</dbReference>
<dbReference type="InterPro" id="IPR011990">
    <property type="entry name" value="TPR-like_helical_dom_sf"/>
</dbReference>
<evidence type="ECO:0000313" key="8">
    <source>
        <dbReference type="EMBL" id="EDV98997.1"/>
    </source>
</evidence>
<dbReference type="Pfam" id="PF03607">
    <property type="entry name" value="DCX"/>
    <property type="match status" value="1"/>
</dbReference>
<dbReference type="OrthoDB" id="244107at2759"/>
<dbReference type="SUPFAM" id="SSF50978">
    <property type="entry name" value="WD40 repeat-like"/>
    <property type="match status" value="1"/>
</dbReference>
<dbReference type="Gene3D" id="2.130.10.10">
    <property type="entry name" value="YVTN repeat-like/Quinoprotein amine dehydrogenase"/>
    <property type="match status" value="1"/>
</dbReference>
<dbReference type="EMBL" id="CH916372">
    <property type="protein sequence ID" value="EDV98997.1"/>
    <property type="molecule type" value="Genomic_DNA"/>
</dbReference>
<evidence type="ECO:0000256" key="3">
    <source>
        <dbReference type="ARBA" id="ARBA00022927"/>
    </source>
</evidence>
<dbReference type="STRING" id="7222.B4JQ17"/>
<protein>
    <submittedName>
        <fullName evidence="8">GH13627</fullName>
    </submittedName>
</protein>
<dbReference type="eggNOG" id="KOG2066">
    <property type="taxonomic scope" value="Eukaryota"/>
</dbReference>
<dbReference type="InterPro" id="IPR057780">
    <property type="entry name" value="Beta-prop_Vps41"/>
</dbReference>
<dbReference type="AlphaFoldDB" id="B4JQ17"/>
<evidence type="ECO:0000256" key="2">
    <source>
        <dbReference type="ARBA" id="ARBA00022448"/>
    </source>
</evidence>
<dbReference type="SMART" id="SM00299">
    <property type="entry name" value="CLH"/>
    <property type="match status" value="1"/>
</dbReference>
<dbReference type="GO" id="GO:0005764">
    <property type="term" value="C:lysosome"/>
    <property type="evidence" value="ECO:0007669"/>
    <property type="project" value="UniProtKB-SubCell"/>
</dbReference>
<feature type="region of interest" description="Disordered" evidence="6">
    <location>
        <begin position="17"/>
        <end position="116"/>
    </location>
</feature>
<dbReference type="GO" id="GO:0009267">
    <property type="term" value="P:cellular response to starvation"/>
    <property type="evidence" value="ECO:0007669"/>
    <property type="project" value="TreeGrafter"/>
</dbReference>
<dbReference type="Proteomes" id="UP000001070">
    <property type="component" value="Unassembled WGS sequence"/>
</dbReference>
<feature type="compositionally biased region" description="Polar residues" evidence="6">
    <location>
        <begin position="87"/>
        <end position="97"/>
    </location>
</feature>
<proteinExistence type="predicted"/>
<feature type="compositionally biased region" description="Low complexity" evidence="6">
    <location>
        <begin position="98"/>
        <end position="116"/>
    </location>
</feature>
<dbReference type="GO" id="GO:0006623">
    <property type="term" value="P:protein targeting to vacuole"/>
    <property type="evidence" value="ECO:0007669"/>
    <property type="project" value="InterPro"/>
</dbReference>
<dbReference type="InterPro" id="IPR045111">
    <property type="entry name" value="Vps41/Vps8"/>
</dbReference>
<name>B4JQ17_DROGR</name>
<dbReference type="InterPro" id="IPR036322">
    <property type="entry name" value="WD40_repeat_dom_sf"/>
</dbReference>
<dbReference type="PANTHER" id="PTHR12616">
    <property type="entry name" value="VACUOLAR PROTEIN SORTING VPS41"/>
    <property type="match status" value="1"/>
</dbReference>
<feature type="compositionally biased region" description="Basic and acidic residues" evidence="6">
    <location>
        <begin position="74"/>
        <end position="84"/>
    </location>
</feature>
<dbReference type="SMART" id="SM00537">
    <property type="entry name" value="DCX"/>
    <property type="match status" value="1"/>
</dbReference>
<dbReference type="GO" id="GO:0005770">
    <property type="term" value="C:late endosome"/>
    <property type="evidence" value="ECO:0007669"/>
    <property type="project" value="TreeGrafter"/>
</dbReference>
<evidence type="ECO:0000256" key="1">
    <source>
        <dbReference type="ARBA" id="ARBA00004371"/>
    </source>
</evidence>
<dbReference type="InterPro" id="IPR036572">
    <property type="entry name" value="Doublecortin_dom_sf"/>
</dbReference>
<gene>
    <name evidence="8" type="primary">Dgri\GH13627</name>
    <name evidence="8" type="ORF">Dgri_GH13627</name>
</gene>
<accession>B4JQ17</accession>
<dbReference type="InParanoid" id="B4JQ17"/>
<dbReference type="Pfam" id="PF23556">
    <property type="entry name" value="TPR_Vps41"/>
    <property type="match status" value="1"/>
</dbReference>
<dbReference type="InterPro" id="IPR015943">
    <property type="entry name" value="WD40/YVTN_repeat-like_dom_sf"/>
</dbReference>
<organism evidence="9">
    <name type="scientific">Drosophila grimshawi</name>
    <name type="common">Hawaiian fruit fly</name>
    <name type="synonym">Idiomyia grimshawi</name>
    <dbReference type="NCBI Taxonomy" id="7222"/>
    <lineage>
        <taxon>Eukaryota</taxon>
        <taxon>Metazoa</taxon>
        <taxon>Ecdysozoa</taxon>
        <taxon>Arthropoda</taxon>
        <taxon>Hexapoda</taxon>
        <taxon>Insecta</taxon>
        <taxon>Pterygota</taxon>
        <taxon>Neoptera</taxon>
        <taxon>Endopterygota</taxon>
        <taxon>Diptera</taxon>
        <taxon>Brachycera</taxon>
        <taxon>Muscomorpha</taxon>
        <taxon>Ephydroidea</taxon>
        <taxon>Drosophilidae</taxon>
        <taxon>Drosophila</taxon>
        <taxon>Hawaiian Drosophila</taxon>
    </lineage>
</organism>
<keyword evidence="4" id="KW-0458">Lysosome</keyword>
<dbReference type="SUPFAM" id="SSF89837">
    <property type="entry name" value="Doublecortin (DC)"/>
    <property type="match status" value="1"/>
</dbReference>
<feature type="repeat" description="CHCR" evidence="5">
    <location>
        <begin position="763"/>
        <end position="913"/>
    </location>
</feature>
<dbReference type="GO" id="GO:0034058">
    <property type="term" value="P:endosomal vesicle fusion"/>
    <property type="evidence" value="ECO:0007669"/>
    <property type="project" value="TreeGrafter"/>
</dbReference>
<dbReference type="Pfam" id="PF23411">
    <property type="entry name" value="Beta-prop_Vps41"/>
    <property type="match status" value="1"/>
</dbReference>
<evidence type="ECO:0000259" key="7">
    <source>
        <dbReference type="PROSITE" id="PS50309"/>
    </source>
</evidence>
<reference evidence="8 9" key="1">
    <citation type="journal article" date="2007" name="Nature">
        <title>Evolution of genes and genomes on the Drosophila phylogeny.</title>
        <authorList>
            <consortium name="Drosophila 12 Genomes Consortium"/>
            <person name="Clark A.G."/>
            <person name="Eisen M.B."/>
            <person name="Smith D.R."/>
            <person name="Bergman C.M."/>
            <person name="Oliver B."/>
            <person name="Markow T.A."/>
            <person name="Kaufman T.C."/>
            <person name="Kellis M."/>
            <person name="Gelbart W."/>
            <person name="Iyer V.N."/>
            <person name="Pollard D.A."/>
            <person name="Sackton T.B."/>
            <person name="Larracuente A.M."/>
            <person name="Singh N.D."/>
            <person name="Abad J.P."/>
            <person name="Abt D.N."/>
            <person name="Adryan B."/>
            <person name="Aguade M."/>
            <person name="Akashi H."/>
            <person name="Anderson W.W."/>
            <person name="Aquadro C.F."/>
            <person name="Ardell D.H."/>
            <person name="Arguello R."/>
            <person name="Artieri C.G."/>
            <person name="Barbash D.A."/>
            <person name="Barker D."/>
            <person name="Barsanti P."/>
            <person name="Batterham P."/>
            <person name="Batzoglou S."/>
            <person name="Begun D."/>
            <person name="Bhutkar A."/>
            <person name="Blanco E."/>
            <person name="Bosak S.A."/>
            <person name="Bradley R.K."/>
            <person name="Brand A.D."/>
            <person name="Brent M.R."/>
            <person name="Brooks A.N."/>
            <person name="Brown R.H."/>
            <person name="Butlin R.K."/>
            <person name="Caggese C."/>
            <person name="Calvi B.R."/>
            <person name="Bernardo de Carvalho A."/>
            <person name="Caspi A."/>
            <person name="Castrezana S."/>
            <person name="Celniker S.E."/>
            <person name="Chang J.L."/>
            <person name="Chapple C."/>
            <person name="Chatterji S."/>
            <person name="Chinwalla A."/>
            <person name="Civetta A."/>
            <person name="Clifton S.W."/>
            <person name="Comeron J.M."/>
            <person name="Costello J.C."/>
            <person name="Coyne J.A."/>
            <person name="Daub J."/>
            <person name="David R.G."/>
            <person name="Delcher A.L."/>
            <person name="Delehaunty K."/>
            <person name="Do C.B."/>
            <person name="Ebling H."/>
            <person name="Edwards K."/>
            <person name="Eickbush T."/>
            <person name="Evans J.D."/>
            <person name="Filipski A."/>
            <person name="Findeiss S."/>
            <person name="Freyhult E."/>
            <person name="Fulton L."/>
            <person name="Fulton R."/>
            <person name="Garcia A.C."/>
            <person name="Gardiner A."/>
            <person name="Garfield D.A."/>
            <person name="Garvin B.E."/>
            <person name="Gibson G."/>
            <person name="Gilbert D."/>
            <person name="Gnerre S."/>
            <person name="Godfrey J."/>
            <person name="Good R."/>
            <person name="Gotea V."/>
            <person name="Gravely B."/>
            <person name="Greenberg A.J."/>
            <person name="Griffiths-Jones S."/>
            <person name="Gross S."/>
            <person name="Guigo R."/>
            <person name="Gustafson E.A."/>
            <person name="Haerty W."/>
            <person name="Hahn M.W."/>
            <person name="Halligan D.L."/>
            <person name="Halpern A.L."/>
            <person name="Halter G.M."/>
            <person name="Han M.V."/>
            <person name="Heger A."/>
            <person name="Hillier L."/>
            <person name="Hinrichs A.S."/>
            <person name="Holmes I."/>
            <person name="Hoskins R.A."/>
            <person name="Hubisz M.J."/>
            <person name="Hultmark D."/>
            <person name="Huntley M.A."/>
            <person name="Jaffe D.B."/>
            <person name="Jagadeeshan S."/>
            <person name="Jeck W.R."/>
            <person name="Johnson J."/>
            <person name="Jones C.D."/>
            <person name="Jordan W.C."/>
            <person name="Karpen G.H."/>
            <person name="Kataoka E."/>
            <person name="Keightley P.D."/>
            <person name="Kheradpour P."/>
            <person name="Kirkness E.F."/>
            <person name="Koerich L.B."/>
            <person name="Kristiansen K."/>
            <person name="Kudrna D."/>
            <person name="Kulathinal R.J."/>
            <person name="Kumar S."/>
            <person name="Kwok R."/>
            <person name="Lander E."/>
            <person name="Langley C.H."/>
            <person name="Lapoint R."/>
            <person name="Lazzaro B.P."/>
            <person name="Lee S.J."/>
            <person name="Levesque L."/>
            <person name="Li R."/>
            <person name="Lin C.F."/>
            <person name="Lin M.F."/>
            <person name="Lindblad-Toh K."/>
            <person name="Llopart A."/>
            <person name="Long M."/>
            <person name="Low L."/>
            <person name="Lozovsky E."/>
            <person name="Lu J."/>
            <person name="Luo M."/>
            <person name="Machado C.A."/>
            <person name="Makalowski W."/>
            <person name="Marzo M."/>
            <person name="Matsuda M."/>
            <person name="Matzkin L."/>
            <person name="McAllister B."/>
            <person name="McBride C.S."/>
            <person name="McKernan B."/>
            <person name="McKernan K."/>
            <person name="Mendez-Lago M."/>
            <person name="Minx P."/>
            <person name="Mollenhauer M.U."/>
            <person name="Montooth K."/>
            <person name="Mount S.M."/>
            <person name="Mu X."/>
            <person name="Myers E."/>
            <person name="Negre B."/>
            <person name="Newfeld S."/>
            <person name="Nielsen R."/>
            <person name="Noor M.A."/>
            <person name="O'Grady P."/>
            <person name="Pachter L."/>
            <person name="Papaceit M."/>
            <person name="Parisi M.J."/>
            <person name="Parisi M."/>
            <person name="Parts L."/>
            <person name="Pedersen J.S."/>
            <person name="Pesole G."/>
            <person name="Phillippy A.M."/>
            <person name="Ponting C.P."/>
            <person name="Pop M."/>
            <person name="Porcelli D."/>
            <person name="Powell J.R."/>
            <person name="Prohaska S."/>
            <person name="Pruitt K."/>
            <person name="Puig M."/>
            <person name="Quesneville H."/>
            <person name="Ram K.R."/>
            <person name="Rand D."/>
            <person name="Rasmussen M.D."/>
            <person name="Reed L.K."/>
            <person name="Reenan R."/>
            <person name="Reily A."/>
            <person name="Remington K.A."/>
            <person name="Rieger T.T."/>
            <person name="Ritchie M.G."/>
            <person name="Robin C."/>
            <person name="Rogers Y.H."/>
            <person name="Rohde C."/>
            <person name="Rozas J."/>
            <person name="Rubenfield M.J."/>
            <person name="Ruiz A."/>
            <person name="Russo S."/>
            <person name="Salzberg S.L."/>
            <person name="Sanchez-Gracia A."/>
            <person name="Saranga D.J."/>
            <person name="Sato H."/>
            <person name="Schaeffer S.W."/>
            <person name="Schatz M.C."/>
            <person name="Schlenke T."/>
            <person name="Schwartz R."/>
            <person name="Segarra C."/>
            <person name="Singh R.S."/>
            <person name="Sirot L."/>
            <person name="Sirota M."/>
            <person name="Sisneros N.B."/>
            <person name="Smith C.D."/>
            <person name="Smith T.F."/>
            <person name="Spieth J."/>
            <person name="Stage D.E."/>
            <person name="Stark A."/>
            <person name="Stephan W."/>
            <person name="Strausberg R.L."/>
            <person name="Strempel S."/>
            <person name="Sturgill D."/>
            <person name="Sutton G."/>
            <person name="Sutton G.G."/>
            <person name="Tao W."/>
            <person name="Teichmann S."/>
            <person name="Tobari Y.N."/>
            <person name="Tomimura Y."/>
            <person name="Tsolas J.M."/>
            <person name="Valente V.L."/>
            <person name="Venter E."/>
            <person name="Venter J.C."/>
            <person name="Vicario S."/>
            <person name="Vieira F.G."/>
            <person name="Vilella A.J."/>
            <person name="Villasante A."/>
            <person name="Walenz B."/>
            <person name="Wang J."/>
            <person name="Wasserman M."/>
            <person name="Watts T."/>
            <person name="Wilson D."/>
            <person name="Wilson R.K."/>
            <person name="Wing R.A."/>
            <person name="Wolfner M.F."/>
            <person name="Wong A."/>
            <person name="Wong G.K."/>
            <person name="Wu C.I."/>
            <person name="Wu G."/>
            <person name="Yamamoto D."/>
            <person name="Yang H.P."/>
            <person name="Yang S.P."/>
            <person name="Yorke J.A."/>
            <person name="Yoshida K."/>
            <person name="Zdobnov E."/>
            <person name="Zhang P."/>
            <person name="Zhang Y."/>
            <person name="Zimin A.V."/>
            <person name="Baldwin J."/>
            <person name="Abdouelleil A."/>
            <person name="Abdulkadir J."/>
            <person name="Abebe A."/>
            <person name="Abera B."/>
            <person name="Abreu J."/>
            <person name="Acer S.C."/>
            <person name="Aftuck L."/>
            <person name="Alexander A."/>
            <person name="An P."/>
            <person name="Anderson E."/>
            <person name="Anderson S."/>
            <person name="Arachi H."/>
            <person name="Azer M."/>
            <person name="Bachantsang P."/>
            <person name="Barry A."/>
            <person name="Bayul T."/>
            <person name="Berlin A."/>
            <person name="Bessette D."/>
            <person name="Bloom T."/>
            <person name="Blye J."/>
            <person name="Boguslavskiy L."/>
            <person name="Bonnet C."/>
            <person name="Boukhgalter B."/>
            <person name="Bourzgui I."/>
            <person name="Brown A."/>
            <person name="Cahill P."/>
            <person name="Channer S."/>
            <person name="Cheshatsang Y."/>
            <person name="Chuda L."/>
            <person name="Citroen M."/>
            <person name="Collymore A."/>
            <person name="Cooke P."/>
            <person name="Costello M."/>
            <person name="D'Aco K."/>
            <person name="Daza R."/>
            <person name="De Haan G."/>
            <person name="DeGray S."/>
            <person name="DeMaso C."/>
            <person name="Dhargay N."/>
            <person name="Dooley K."/>
            <person name="Dooley E."/>
            <person name="Doricent M."/>
            <person name="Dorje P."/>
            <person name="Dorjee K."/>
            <person name="Dupes A."/>
            <person name="Elong R."/>
            <person name="Falk J."/>
            <person name="Farina A."/>
            <person name="Faro S."/>
            <person name="Ferguson D."/>
            <person name="Fisher S."/>
            <person name="Foley C.D."/>
            <person name="Franke A."/>
            <person name="Friedrich D."/>
            <person name="Gadbois L."/>
            <person name="Gearin G."/>
            <person name="Gearin C.R."/>
            <person name="Giannoukos G."/>
            <person name="Goode T."/>
            <person name="Graham J."/>
            <person name="Grandbois E."/>
            <person name="Grewal S."/>
            <person name="Gyaltsen K."/>
            <person name="Hafez N."/>
            <person name="Hagos B."/>
            <person name="Hall J."/>
            <person name="Henson C."/>
            <person name="Hollinger A."/>
            <person name="Honan T."/>
            <person name="Huard M.D."/>
            <person name="Hughes L."/>
            <person name="Hurhula B."/>
            <person name="Husby M.E."/>
            <person name="Kamat A."/>
            <person name="Kanga B."/>
            <person name="Kashin S."/>
            <person name="Khazanovich D."/>
            <person name="Kisner P."/>
            <person name="Lance K."/>
            <person name="Lara M."/>
            <person name="Lee W."/>
            <person name="Lennon N."/>
            <person name="Letendre F."/>
            <person name="LeVine R."/>
            <person name="Lipovsky A."/>
            <person name="Liu X."/>
            <person name="Liu J."/>
            <person name="Liu S."/>
            <person name="Lokyitsang T."/>
            <person name="Lokyitsang Y."/>
            <person name="Lubonja R."/>
            <person name="Lui A."/>
            <person name="MacDonald P."/>
            <person name="Magnisalis V."/>
            <person name="Maru K."/>
            <person name="Matthews C."/>
            <person name="McCusker W."/>
            <person name="McDonough S."/>
            <person name="Mehta T."/>
            <person name="Meldrim J."/>
            <person name="Meneus L."/>
            <person name="Mihai O."/>
            <person name="Mihalev A."/>
            <person name="Mihova T."/>
            <person name="Mittelman R."/>
            <person name="Mlenga V."/>
            <person name="Montmayeur A."/>
            <person name="Mulrain L."/>
            <person name="Navidi A."/>
            <person name="Naylor J."/>
            <person name="Negash T."/>
            <person name="Nguyen T."/>
            <person name="Nguyen N."/>
            <person name="Nicol R."/>
            <person name="Norbu C."/>
            <person name="Norbu N."/>
            <person name="Novod N."/>
            <person name="O'Neill B."/>
            <person name="Osman S."/>
            <person name="Markiewicz E."/>
            <person name="Oyono O.L."/>
            <person name="Patti C."/>
            <person name="Phunkhang P."/>
            <person name="Pierre F."/>
            <person name="Priest M."/>
            <person name="Raghuraman S."/>
            <person name="Rege F."/>
            <person name="Reyes R."/>
            <person name="Rise C."/>
            <person name="Rogov P."/>
            <person name="Ross K."/>
            <person name="Ryan E."/>
            <person name="Settipalli S."/>
            <person name="Shea T."/>
            <person name="Sherpa N."/>
            <person name="Shi L."/>
            <person name="Shih D."/>
            <person name="Sparrow T."/>
            <person name="Spaulding J."/>
            <person name="Stalker J."/>
            <person name="Stange-Thomann N."/>
            <person name="Stavropoulos S."/>
            <person name="Stone C."/>
            <person name="Strader C."/>
            <person name="Tesfaye S."/>
            <person name="Thomson T."/>
            <person name="Thoulutsang Y."/>
            <person name="Thoulutsang D."/>
            <person name="Topham K."/>
            <person name="Topping I."/>
            <person name="Tsamla T."/>
            <person name="Vassiliev H."/>
            <person name="Vo A."/>
            <person name="Wangchuk T."/>
            <person name="Wangdi T."/>
            <person name="Weiand M."/>
            <person name="Wilkinson J."/>
            <person name="Wilson A."/>
            <person name="Yadav S."/>
            <person name="Young G."/>
            <person name="Yu Q."/>
            <person name="Zembek L."/>
            <person name="Zhong D."/>
            <person name="Zimmer A."/>
            <person name="Zwirko Z."/>
            <person name="Jaffe D.B."/>
            <person name="Alvarez P."/>
            <person name="Brockman W."/>
            <person name="Butler J."/>
            <person name="Chin C."/>
            <person name="Gnerre S."/>
            <person name="Grabherr M."/>
            <person name="Kleber M."/>
            <person name="Mauceli E."/>
            <person name="MacCallum I."/>
        </authorList>
    </citation>
    <scope>NUCLEOTIDE SEQUENCE [LARGE SCALE GENOMIC DNA]</scope>
    <source>
        <strain evidence="9">Tucson 15287-2541.00</strain>
    </source>
</reference>
<dbReference type="PANTHER" id="PTHR12616:SF1">
    <property type="entry name" value="VACUOLAR PROTEIN SORTING-ASSOCIATED PROTEIN 41 HOMOLOG"/>
    <property type="match status" value="1"/>
</dbReference>
<sequence>MEVQTANSLHNALLSSLQGANSPANSPNGTPKKTLASKQSSAEANILEQLSKQQQLESANHSRDCDSPASSNSELEKDLNELRDLNGSLTGSGSVGKSNGSLSGASSNNSAPPAVSTATVGAAAGTTNGGNAQTLGATIAAQLKKRISSSRTPTRKAHRIKFYRNGDRFYPGITIPVSNERYRSFESLYEDLTRLLEENVKIPGAVRAIYNMGGKKDSGTDEEEEEVEPKFKYQRIGNDLRNILNTDVVTCSAVHSKFLIFGTFLGRVYLLDHKGNSVESNLSSGDRHTHSVAVNHIDVDPKGEYVATCSDDGSFKITGLFSCENNQNLNYGKNIKAVALDPEVKSGGRRLIVGDDKLTLYERNLIKKLKPSVLSTAEGSVLSICWQGNFVAWASHLGVRVYDLSEKCSLGLMKWEVPPQARLENFRCHLRWSNANTLLIGWVDTIRICVIRRRNTIEASSSNLPGYVVDPVSTFPTTFYICGLAPLVANQLVVLGYRKERSATYKALRPVLCVIEYKMNTCEDVCTDSLTLRGFEEYTVNDYSLGCIIEENRYFIVAPKDIVVASLIERDDRVEWLIEHNKFEEAMEICKHGGSLPLLSVARLYINHLLTLKQYDKAAEICHRELGNNKALWEEEVFKFVKCQQLRCISAHLPTTDDCKLDPHVYEMVLYEFLKFDVNGFLNLIKKWPPKLYDGLAVINAIYDHFRKSNAKELLESLALLYCYQGDYESALRMYLRLKNEDVFELIRRFELYDVISKLIIPLIELDQKRAFEILLDKNKIKPAVVVNQLEQNQEYLYRYLDELDKIDRSGTFHQKLVGLYAKYDRSKLLPFLRRSNDYAIQEALAICKRESFHPEMVYLLGRMGSVVEALNIIIHSIKDIEMAIEFCKEHNDDDLWNILIEESTKQPEIVTKVLDGIVDYVNPVLVVSKIKLGQTIPNLHQSVVKMLWHYNIEQEVNTIAHQIQLADQFDTHAEVVAIQRRGHQVSYDKVCPKCTRSVIVKGTAPPNGLTIFNCGHIYHNNCVIENRCDECLDWESLVEEGGSQ</sequence>
<evidence type="ECO:0000256" key="5">
    <source>
        <dbReference type="PROSITE-ProRule" id="PRU01006"/>
    </source>
</evidence>
<dbReference type="SMR" id="B4JQ17"/>
<dbReference type="PhylomeDB" id="B4JQ17"/>
<feature type="compositionally biased region" description="Polar residues" evidence="6">
    <location>
        <begin position="18"/>
        <end position="43"/>
    </location>
</feature>
<dbReference type="Gene3D" id="1.25.40.10">
    <property type="entry name" value="Tetratricopeptide repeat domain"/>
    <property type="match status" value="1"/>
</dbReference>
<dbReference type="GO" id="GO:0035556">
    <property type="term" value="P:intracellular signal transduction"/>
    <property type="evidence" value="ECO:0007669"/>
    <property type="project" value="InterPro"/>
</dbReference>
<dbReference type="OMA" id="PQLVWQD"/>
<evidence type="ECO:0000313" key="9">
    <source>
        <dbReference type="Proteomes" id="UP000001070"/>
    </source>
</evidence>
<evidence type="ECO:0000256" key="6">
    <source>
        <dbReference type="SAM" id="MobiDB-lite"/>
    </source>
</evidence>
<dbReference type="GO" id="GO:0030897">
    <property type="term" value="C:HOPS complex"/>
    <property type="evidence" value="ECO:0007669"/>
    <property type="project" value="TreeGrafter"/>
</dbReference>
<dbReference type="PROSITE" id="PS50236">
    <property type="entry name" value="CHCR"/>
    <property type="match status" value="1"/>
</dbReference>
<keyword evidence="9" id="KW-1185">Reference proteome</keyword>
<keyword evidence="3" id="KW-0653">Protein transport</keyword>
<evidence type="ECO:0000256" key="4">
    <source>
        <dbReference type="ARBA" id="ARBA00023228"/>
    </source>
</evidence>
<keyword evidence="2" id="KW-0813">Transport</keyword>
<dbReference type="InterPro" id="IPR000547">
    <property type="entry name" value="Clathrin_H-chain/VPS_repeat"/>
</dbReference>
<dbReference type="PROSITE" id="PS50309">
    <property type="entry name" value="DC"/>
    <property type="match status" value="1"/>
</dbReference>
<dbReference type="InterPro" id="IPR003533">
    <property type="entry name" value="Doublecortin_dom"/>
</dbReference>
<dbReference type="eggNOG" id="KOG3757">
    <property type="taxonomic scope" value="Eukaryota"/>
</dbReference>
<dbReference type="Gene3D" id="3.10.20.230">
    <property type="entry name" value="Doublecortin domain"/>
    <property type="match status" value="1"/>
</dbReference>